<proteinExistence type="predicted"/>
<dbReference type="Proteomes" id="UP001516023">
    <property type="component" value="Unassembled WGS sequence"/>
</dbReference>
<comment type="caution">
    <text evidence="1">The sequence shown here is derived from an EMBL/GenBank/DDBJ whole genome shotgun (WGS) entry which is preliminary data.</text>
</comment>
<gene>
    <name evidence="1" type="ORF">HJC23_009936</name>
</gene>
<evidence type="ECO:0000313" key="2">
    <source>
        <dbReference type="Proteomes" id="UP001516023"/>
    </source>
</evidence>
<organism evidence="1 2">
    <name type="scientific">Cyclotella cryptica</name>
    <dbReference type="NCBI Taxonomy" id="29204"/>
    <lineage>
        <taxon>Eukaryota</taxon>
        <taxon>Sar</taxon>
        <taxon>Stramenopiles</taxon>
        <taxon>Ochrophyta</taxon>
        <taxon>Bacillariophyta</taxon>
        <taxon>Coscinodiscophyceae</taxon>
        <taxon>Thalassiosirophycidae</taxon>
        <taxon>Stephanodiscales</taxon>
        <taxon>Stephanodiscaceae</taxon>
        <taxon>Cyclotella</taxon>
    </lineage>
</organism>
<sequence>MCSKRDEPNVCSEGDWIALGGWPKFMQSIGGGTDGSIFRGRMEAQSVRAVDSIEGYQYISSKEDGGTKLTLVSEYGWSGNEVFRGWNFSGCALNATCRYTPQQYQRNIERNDRSDFDWDYTDIVTAFGPKGSAFRAQHDDTNYIFITEVYGGSKKTRQH</sequence>
<evidence type="ECO:0000313" key="1">
    <source>
        <dbReference type="EMBL" id="KAL3780890.1"/>
    </source>
</evidence>
<keyword evidence="2" id="KW-1185">Reference proteome</keyword>
<dbReference type="EMBL" id="JABMIG020000335">
    <property type="protein sequence ID" value="KAL3780890.1"/>
    <property type="molecule type" value="Genomic_DNA"/>
</dbReference>
<accession>A0ABD3NYB7</accession>
<dbReference type="AlphaFoldDB" id="A0ABD3NYB7"/>
<protein>
    <submittedName>
        <fullName evidence="1">Uncharacterized protein</fullName>
    </submittedName>
</protein>
<reference evidence="1 2" key="1">
    <citation type="journal article" date="2020" name="G3 (Bethesda)">
        <title>Improved Reference Genome for Cyclotella cryptica CCMP332, a Model for Cell Wall Morphogenesis, Salinity Adaptation, and Lipid Production in Diatoms (Bacillariophyta).</title>
        <authorList>
            <person name="Roberts W.R."/>
            <person name="Downey K.M."/>
            <person name="Ruck E.C."/>
            <person name="Traller J.C."/>
            <person name="Alverson A.J."/>
        </authorList>
    </citation>
    <scope>NUCLEOTIDE SEQUENCE [LARGE SCALE GENOMIC DNA]</scope>
    <source>
        <strain evidence="1 2">CCMP332</strain>
    </source>
</reference>
<name>A0ABD3NYB7_9STRA</name>